<sequence>MTRVSILAPFFTLLMVAAPALAQENPYPGRPGLAFPEGTPMETASCSDLQKTIQNLQFPSGQRIDLWASGPLTIVDTDEVLWYVGICSLPGIRVLCVTYSDNGMQVGDVVTVRGAMRIQDDKHILLDPCLASRD</sequence>
<gene>
    <name evidence="2" type="ORF">GGQ64_000501</name>
</gene>
<keyword evidence="1" id="KW-0732">Signal</keyword>
<reference evidence="2 3" key="1">
    <citation type="submission" date="2020-08" db="EMBL/GenBank/DDBJ databases">
        <title>Genomic Encyclopedia of Type Strains, Phase IV (KMG-IV): sequencing the most valuable type-strain genomes for metagenomic binning, comparative biology and taxonomic classification.</title>
        <authorList>
            <person name="Goeker M."/>
        </authorList>
    </citation>
    <scope>NUCLEOTIDE SEQUENCE [LARGE SCALE GENOMIC DNA]</scope>
    <source>
        <strain evidence="2 3">DSM 100211</strain>
    </source>
</reference>
<protein>
    <submittedName>
        <fullName evidence="2">Uncharacterized protein</fullName>
    </submittedName>
</protein>
<comment type="caution">
    <text evidence="2">The sequence shown here is derived from an EMBL/GenBank/DDBJ whole genome shotgun (WGS) entry which is preliminary data.</text>
</comment>
<dbReference type="RefSeq" id="WP_183798517.1">
    <property type="nucleotide sequence ID" value="NZ_JACIEE010000001.1"/>
</dbReference>
<feature type="chain" id="PRO_5031356604" evidence="1">
    <location>
        <begin position="23"/>
        <end position="134"/>
    </location>
</feature>
<feature type="signal peptide" evidence="1">
    <location>
        <begin position="1"/>
        <end position="22"/>
    </location>
</feature>
<proteinExistence type="predicted"/>
<name>A0A7W6D256_9HYPH</name>
<accession>A0A7W6D256</accession>
<evidence type="ECO:0000313" key="3">
    <source>
        <dbReference type="Proteomes" id="UP000574761"/>
    </source>
</evidence>
<organism evidence="2 3">
    <name type="scientific">Mycoplana azooxidifex</name>
    <dbReference type="NCBI Taxonomy" id="1636188"/>
    <lineage>
        <taxon>Bacteria</taxon>
        <taxon>Pseudomonadati</taxon>
        <taxon>Pseudomonadota</taxon>
        <taxon>Alphaproteobacteria</taxon>
        <taxon>Hyphomicrobiales</taxon>
        <taxon>Rhizobiaceae</taxon>
        <taxon>Mycoplana</taxon>
    </lineage>
</organism>
<dbReference type="EMBL" id="JACIEE010000001">
    <property type="protein sequence ID" value="MBB3975325.1"/>
    <property type="molecule type" value="Genomic_DNA"/>
</dbReference>
<dbReference type="AlphaFoldDB" id="A0A7W6D256"/>
<evidence type="ECO:0000256" key="1">
    <source>
        <dbReference type="SAM" id="SignalP"/>
    </source>
</evidence>
<evidence type="ECO:0000313" key="2">
    <source>
        <dbReference type="EMBL" id="MBB3975325.1"/>
    </source>
</evidence>
<keyword evidence="3" id="KW-1185">Reference proteome</keyword>
<dbReference type="Proteomes" id="UP000574761">
    <property type="component" value="Unassembled WGS sequence"/>
</dbReference>